<feature type="transmembrane region" description="Helical" evidence="5">
    <location>
        <begin position="227"/>
        <end position="248"/>
    </location>
</feature>
<dbReference type="Proteomes" id="UP000600230">
    <property type="component" value="Unassembled WGS sequence"/>
</dbReference>
<keyword evidence="7" id="KW-1185">Reference proteome</keyword>
<dbReference type="PANTHER" id="PTHR30371:SF0">
    <property type="entry name" value="SEC-INDEPENDENT PROTEIN TRANSLOCASE PROTEIN TATC, CHLOROPLASTIC-RELATED"/>
    <property type="match status" value="1"/>
</dbReference>
<evidence type="ECO:0000313" key="7">
    <source>
        <dbReference type="Proteomes" id="UP000600230"/>
    </source>
</evidence>
<feature type="transmembrane region" description="Helical" evidence="5">
    <location>
        <begin position="12"/>
        <end position="31"/>
    </location>
</feature>
<reference evidence="6 7" key="1">
    <citation type="submission" date="2020-08" db="EMBL/GenBank/DDBJ databases">
        <title>Genome public.</title>
        <authorList>
            <person name="Liu C."/>
            <person name="Sun Q."/>
        </authorList>
    </citation>
    <scope>NUCLEOTIDE SEQUENCE [LARGE SCALE GENOMIC DNA]</scope>
    <source>
        <strain evidence="6 7">NSJ-21</strain>
    </source>
</reference>
<evidence type="ECO:0000256" key="3">
    <source>
        <dbReference type="ARBA" id="ARBA00022989"/>
    </source>
</evidence>
<evidence type="ECO:0000256" key="2">
    <source>
        <dbReference type="ARBA" id="ARBA00022692"/>
    </source>
</evidence>
<dbReference type="PANTHER" id="PTHR30371">
    <property type="entry name" value="SEC-INDEPENDENT PROTEIN TRANSLOCASE PROTEIN TATC"/>
    <property type="match status" value="1"/>
</dbReference>
<organism evidence="6 7">
    <name type="scientific">Bacteroides parvus</name>
    <dbReference type="NCBI Taxonomy" id="2763025"/>
    <lineage>
        <taxon>Bacteria</taxon>
        <taxon>Pseudomonadati</taxon>
        <taxon>Bacteroidota</taxon>
        <taxon>Bacteroidia</taxon>
        <taxon>Bacteroidales</taxon>
        <taxon>Bacteroidaceae</taxon>
        <taxon>Bacteroides</taxon>
    </lineage>
</organism>
<dbReference type="PRINTS" id="PR01840">
    <property type="entry name" value="TATCFAMILY"/>
</dbReference>
<evidence type="ECO:0000256" key="4">
    <source>
        <dbReference type="ARBA" id="ARBA00023136"/>
    </source>
</evidence>
<accession>A0ABR7C6Z3</accession>
<comment type="function">
    <text evidence="5">Part of the twin-arginine translocation (Tat) system that transports large folded proteins containing a characteristic twin-arginine motif in their signal peptide across membranes.</text>
</comment>
<dbReference type="HAMAP" id="MF_00902">
    <property type="entry name" value="TatC"/>
    <property type="match status" value="1"/>
</dbReference>
<gene>
    <name evidence="5 6" type="primary">tatC</name>
    <name evidence="6" type="ORF">H8S53_16730</name>
</gene>
<keyword evidence="5" id="KW-0813">Transport</keyword>
<protein>
    <recommendedName>
        <fullName evidence="5">Sec-independent protein translocase protein TatC</fullName>
    </recommendedName>
</protein>
<evidence type="ECO:0000256" key="5">
    <source>
        <dbReference type="HAMAP-Rule" id="MF_00902"/>
    </source>
</evidence>
<feature type="transmembrane region" description="Helical" evidence="5">
    <location>
        <begin position="205"/>
        <end position="221"/>
    </location>
</feature>
<keyword evidence="4 5" id="KW-0472">Membrane</keyword>
<feature type="transmembrane region" description="Helical" evidence="5">
    <location>
        <begin position="125"/>
        <end position="147"/>
    </location>
</feature>
<evidence type="ECO:0000313" key="6">
    <source>
        <dbReference type="EMBL" id="MBC5592849.1"/>
    </source>
</evidence>
<keyword evidence="5" id="KW-1003">Cell membrane</keyword>
<keyword evidence="5" id="KW-0653">Protein transport</keyword>
<name>A0ABR7C6Z3_9BACE</name>
<proteinExistence type="inferred from homology"/>
<keyword evidence="5" id="KW-0811">Translocation</keyword>
<comment type="caution">
    <text evidence="6">The sequence shown here is derived from an EMBL/GenBank/DDBJ whole genome shotgun (WGS) entry which is preliminary data.</text>
</comment>
<dbReference type="InterPro" id="IPR002033">
    <property type="entry name" value="TatC"/>
</dbReference>
<keyword evidence="2 5" id="KW-0812">Transmembrane</keyword>
<dbReference type="Pfam" id="PF00902">
    <property type="entry name" value="TatC"/>
    <property type="match status" value="1"/>
</dbReference>
<dbReference type="EMBL" id="JACOOG010000001">
    <property type="protein sequence ID" value="MBC5592849.1"/>
    <property type="molecule type" value="Genomic_DNA"/>
</dbReference>
<dbReference type="NCBIfam" id="TIGR00945">
    <property type="entry name" value="tatC"/>
    <property type="match status" value="1"/>
</dbReference>
<comment type="subcellular location">
    <subcellularLocation>
        <location evidence="5">Cell membrane</location>
        <topology evidence="5">Multi-pass membrane protein</topology>
    </subcellularLocation>
    <subcellularLocation>
        <location evidence="1">Membrane</location>
        <topology evidence="1">Multi-pass membrane protein</topology>
    </subcellularLocation>
</comment>
<sequence length="254" mass="28715">MSFWEHLDVLRASLIKIAVTTVLCGIVVFLFKEEVFSVILAPKSDTFITYRLFSHIAEWTTGASTANFSVRLINTGLAEQFVIHMKTSVYIGFLLSSPYTLYLLFHFISPALYENEKKYSLRVVGSGYAMFILGVLLSYFLIFPLTFRFLGTYQVSSDVANMITLQSYMGTLMMMSTLMGIVFELPVLCWLLGKLGILSAGFMRRFRKHSIIVILIISAIITPTSDMFTLTLVALPIWLLYEISILLVGNSEKM</sequence>
<evidence type="ECO:0000256" key="1">
    <source>
        <dbReference type="ARBA" id="ARBA00004141"/>
    </source>
</evidence>
<feature type="transmembrane region" description="Helical" evidence="5">
    <location>
        <begin position="89"/>
        <end position="113"/>
    </location>
</feature>
<comment type="similarity">
    <text evidence="5">Belongs to the TatC family.</text>
</comment>
<keyword evidence="3 5" id="KW-1133">Transmembrane helix</keyword>
<feature type="transmembrane region" description="Helical" evidence="5">
    <location>
        <begin position="167"/>
        <end position="193"/>
    </location>
</feature>
<comment type="subunit">
    <text evidence="5">Forms a complex with TatA.</text>
</comment>